<keyword evidence="3" id="KW-1185">Reference proteome</keyword>
<organism evidence="2 3">
    <name type="scientific">Asparagus officinalis</name>
    <name type="common">Garden asparagus</name>
    <dbReference type="NCBI Taxonomy" id="4686"/>
    <lineage>
        <taxon>Eukaryota</taxon>
        <taxon>Viridiplantae</taxon>
        <taxon>Streptophyta</taxon>
        <taxon>Embryophyta</taxon>
        <taxon>Tracheophyta</taxon>
        <taxon>Spermatophyta</taxon>
        <taxon>Magnoliopsida</taxon>
        <taxon>Liliopsida</taxon>
        <taxon>Asparagales</taxon>
        <taxon>Asparagaceae</taxon>
        <taxon>Asparagoideae</taxon>
        <taxon>Asparagus</taxon>
    </lineage>
</organism>
<name>A0A5P1FJV2_ASPOF</name>
<dbReference type="Proteomes" id="UP000243459">
    <property type="component" value="Chromosome 2"/>
</dbReference>
<evidence type="ECO:0000313" key="2">
    <source>
        <dbReference type="EMBL" id="ONK78364.1"/>
    </source>
</evidence>
<dbReference type="AlphaFoldDB" id="A0A5P1FJV2"/>
<dbReference type="EMBL" id="CM007382">
    <property type="protein sequence ID" value="ONK78364.1"/>
    <property type="molecule type" value="Genomic_DNA"/>
</dbReference>
<gene>
    <name evidence="2" type="ORF">A4U43_C02F17880</name>
</gene>
<proteinExistence type="predicted"/>
<protein>
    <submittedName>
        <fullName evidence="2">Uncharacterized protein</fullName>
    </submittedName>
</protein>
<reference evidence="3" key="1">
    <citation type="journal article" date="2017" name="Nat. Commun.">
        <title>The asparagus genome sheds light on the origin and evolution of a young Y chromosome.</title>
        <authorList>
            <person name="Harkess A."/>
            <person name="Zhou J."/>
            <person name="Xu C."/>
            <person name="Bowers J.E."/>
            <person name="Van der Hulst R."/>
            <person name="Ayyampalayam S."/>
            <person name="Mercati F."/>
            <person name="Riccardi P."/>
            <person name="McKain M.R."/>
            <person name="Kakrana A."/>
            <person name="Tang H."/>
            <person name="Ray J."/>
            <person name="Groenendijk J."/>
            <person name="Arikit S."/>
            <person name="Mathioni S.M."/>
            <person name="Nakano M."/>
            <person name="Shan H."/>
            <person name="Telgmann-Rauber A."/>
            <person name="Kanno A."/>
            <person name="Yue Z."/>
            <person name="Chen H."/>
            <person name="Li W."/>
            <person name="Chen Y."/>
            <person name="Xu X."/>
            <person name="Zhang Y."/>
            <person name="Luo S."/>
            <person name="Chen H."/>
            <person name="Gao J."/>
            <person name="Mao Z."/>
            <person name="Pires J.C."/>
            <person name="Luo M."/>
            <person name="Kudrna D."/>
            <person name="Wing R.A."/>
            <person name="Meyers B.C."/>
            <person name="Yi K."/>
            <person name="Kong H."/>
            <person name="Lavrijsen P."/>
            <person name="Sunseri F."/>
            <person name="Falavigna A."/>
            <person name="Ye Y."/>
            <person name="Leebens-Mack J.H."/>
            <person name="Chen G."/>
        </authorList>
    </citation>
    <scope>NUCLEOTIDE SEQUENCE [LARGE SCALE GENOMIC DNA]</scope>
    <source>
        <strain evidence="3">cv. DH0086</strain>
    </source>
</reference>
<sequence length="94" mass="9974">MAPRSKASAQKKKVSDASSSTAAPGHDPELKPLDSANLQIHMEELEGAVKWAISARHTLFNETHRSRVAYKQAGESAAGKLGVRSGLTLGFDSS</sequence>
<evidence type="ECO:0000313" key="3">
    <source>
        <dbReference type="Proteomes" id="UP000243459"/>
    </source>
</evidence>
<evidence type="ECO:0000256" key="1">
    <source>
        <dbReference type="SAM" id="MobiDB-lite"/>
    </source>
</evidence>
<dbReference type="Gramene" id="ONK78364">
    <property type="protein sequence ID" value="ONK78364"/>
    <property type="gene ID" value="A4U43_C02F17880"/>
</dbReference>
<feature type="region of interest" description="Disordered" evidence="1">
    <location>
        <begin position="1"/>
        <end position="35"/>
    </location>
</feature>
<accession>A0A5P1FJV2</accession>